<reference evidence="3" key="1">
    <citation type="journal article" date="2019" name="Int. J. Syst. Evol. Microbiol.">
        <title>The Global Catalogue of Microorganisms (GCM) 10K type strain sequencing project: providing services to taxonomists for standard genome sequencing and annotation.</title>
        <authorList>
            <consortium name="The Broad Institute Genomics Platform"/>
            <consortium name="The Broad Institute Genome Sequencing Center for Infectious Disease"/>
            <person name="Wu L."/>
            <person name="Ma J."/>
        </authorList>
    </citation>
    <scope>NUCLEOTIDE SEQUENCE [LARGE SCALE GENOMIC DNA]</scope>
    <source>
        <strain evidence="3">JCM 19173</strain>
    </source>
</reference>
<sequence>MTEFLHVALSFPTALWSAALTLIAAAALLALLGAIDGISGAGEGLLDSLLVRVGLNGVPLLPVALALTLTGWLTCYLGQLLLLPLIAPTWRGVASVLLLLGSLGLGALAGRAVARPLRRFVQGQDALARAELLGREATVESGILAASGRVSVQDGGAGLILDARTDGPPLLRGERVILVAHDPATHVFTVRRADPTPDA</sequence>
<evidence type="ECO:0000313" key="3">
    <source>
        <dbReference type="Proteomes" id="UP000604341"/>
    </source>
</evidence>
<proteinExistence type="predicted"/>
<dbReference type="Proteomes" id="UP000604341">
    <property type="component" value="Unassembled WGS sequence"/>
</dbReference>
<gene>
    <name evidence="2" type="ORF">GCM10010844_18500</name>
</gene>
<keyword evidence="3" id="KW-1185">Reference proteome</keyword>
<dbReference type="RefSeq" id="WP_189068705.1">
    <property type="nucleotide sequence ID" value="NZ_BMPE01000003.1"/>
</dbReference>
<feature type="transmembrane region" description="Helical" evidence="1">
    <location>
        <begin position="14"/>
        <end position="37"/>
    </location>
</feature>
<keyword evidence="1" id="KW-0472">Membrane</keyword>
<evidence type="ECO:0008006" key="4">
    <source>
        <dbReference type="Google" id="ProtNLM"/>
    </source>
</evidence>
<dbReference type="EMBL" id="BMPE01000003">
    <property type="protein sequence ID" value="GGL00344.1"/>
    <property type="molecule type" value="Genomic_DNA"/>
</dbReference>
<name>A0ABQ2FJC1_9DEIO</name>
<feature type="transmembrane region" description="Helical" evidence="1">
    <location>
        <begin position="93"/>
        <end position="114"/>
    </location>
</feature>
<accession>A0ABQ2FJC1</accession>
<keyword evidence="1" id="KW-0812">Transmembrane</keyword>
<organism evidence="2 3">
    <name type="scientific">Deinococcus radiotolerans</name>
    <dbReference type="NCBI Taxonomy" id="1309407"/>
    <lineage>
        <taxon>Bacteria</taxon>
        <taxon>Thermotogati</taxon>
        <taxon>Deinococcota</taxon>
        <taxon>Deinococci</taxon>
        <taxon>Deinococcales</taxon>
        <taxon>Deinococcaceae</taxon>
        <taxon>Deinococcus</taxon>
    </lineage>
</organism>
<comment type="caution">
    <text evidence="2">The sequence shown here is derived from an EMBL/GenBank/DDBJ whole genome shotgun (WGS) entry which is preliminary data.</text>
</comment>
<keyword evidence="1" id="KW-1133">Transmembrane helix</keyword>
<protein>
    <recommendedName>
        <fullName evidence="4">NfeD-like C-terminal domain-containing protein</fullName>
    </recommendedName>
</protein>
<evidence type="ECO:0000313" key="2">
    <source>
        <dbReference type="EMBL" id="GGL00344.1"/>
    </source>
</evidence>
<evidence type="ECO:0000256" key="1">
    <source>
        <dbReference type="SAM" id="Phobius"/>
    </source>
</evidence>